<comment type="caution">
    <text evidence="4">The sequence shown here is derived from an EMBL/GenBank/DDBJ whole genome shotgun (WGS) entry which is preliminary data.</text>
</comment>
<feature type="domain" description="CCHC-type" evidence="3">
    <location>
        <begin position="127"/>
        <end position="140"/>
    </location>
</feature>
<keyword evidence="2" id="KW-0175">Coiled coil</keyword>
<evidence type="ECO:0000256" key="1">
    <source>
        <dbReference type="PROSITE-ProRule" id="PRU00047"/>
    </source>
</evidence>
<dbReference type="Gene3D" id="4.10.60.10">
    <property type="entry name" value="Zinc finger, CCHC-type"/>
    <property type="match status" value="1"/>
</dbReference>
<dbReference type="InterPro" id="IPR036875">
    <property type="entry name" value="Znf_CCHC_sf"/>
</dbReference>
<keyword evidence="1" id="KW-0863">Zinc-finger</keyword>
<dbReference type="GO" id="GO:0008270">
    <property type="term" value="F:zinc ion binding"/>
    <property type="evidence" value="ECO:0007669"/>
    <property type="project" value="UniProtKB-KW"/>
</dbReference>
<dbReference type="Pfam" id="PF00098">
    <property type="entry name" value="zf-CCHC"/>
    <property type="match status" value="1"/>
</dbReference>
<organism evidence="4 5">
    <name type="scientific">Rhizophagus irregularis</name>
    <dbReference type="NCBI Taxonomy" id="588596"/>
    <lineage>
        <taxon>Eukaryota</taxon>
        <taxon>Fungi</taxon>
        <taxon>Fungi incertae sedis</taxon>
        <taxon>Mucoromycota</taxon>
        <taxon>Glomeromycotina</taxon>
        <taxon>Glomeromycetes</taxon>
        <taxon>Glomerales</taxon>
        <taxon>Glomeraceae</taxon>
        <taxon>Rhizophagus</taxon>
    </lineage>
</organism>
<dbReference type="Proteomes" id="UP000234323">
    <property type="component" value="Unassembled WGS sequence"/>
</dbReference>
<name>A0A2I1HUI7_9GLOM</name>
<evidence type="ECO:0000313" key="5">
    <source>
        <dbReference type="Proteomes" id="UP000234323"/>
    </source>
</evidence>
<proteinExistence type="predicted"/>
<dbReference type="GO" id="GO:0003676">
    <property type="term" value="F:nucleic acid binding"/>
    <property type="evidence" value="ECO:0007669"/>
    <property type="project" value="InterPro"/>
</dbReference>
<protein>
    <recommendedName>
        <fullName evidence="3">CCHC-type domain-containing protein</fullName>
    </recommendedName>
</protein>
<dbReference type="InterPro" id="IPR001878">
    <property type="entry name" value="Znf_CCHC"/>
</dbReference>
<dbReference type="VEuPathDB" id="FungiDB:FUN_006501"/>
<accession>A0A2I1HUI7</accession>
<keyword evidence="1" id="KW-0479">Metal-binding</keyword>
<dbReference type="PROSITE" id="PS50158">
    <property type="entry name" value="ZF_CCHC"/>
    <property type="match status" value="1"/>
</dbReference>
<keyword evidence="5" id="KW-1185">Reference proteome</keyword>
<gene>
    <name evidence="4" type="ORF">RhiirA4_489157</name>
</gene>
<evidence type="ECO:0000256" key="2">
    <source>
        <dbReference type="SAM" id="Coils"/>
    </source>
</evidence>
<feature type="coiled-coil region" evidence="2">
    <location>
        <begin position="71"/>
        <end position="114"/>
    </location>
</feature>
<reference evidence="4 5" key="1">
    <citation type="submission" date="2015-10" db="EMBL/GenBank/DDBJ databases">
        <title>Genome analyses suggest a sexual origin of heterokaryosis in a supposedly ancient asexual fungus.</title>
        <authorList>
            <person name="Ropars J."/>
            <person name="Sedzielewska K."/>
            <person name="Noel J."/>
            <person name="Charron P."/>
            <person name="Farinelli L."/>
            <person name="Marton T."/>
            <person name="Kruger M."/>
            <person name="Pelin A."/>
            <person name="Brachmann A."/>
            <person name="Corradi N."/>
        </authorList>
    </citation>
    <scope>NUCLEOTIDE SEQUENCE [LARGE SCALE GENOMIC DNA]</scope>
    <source>
        <strain evidence="4 5">A4</strain>
    </source>
</reference>
<evidence type="ECO:0000259" key="3">
    <source>
        <dbReference type="PROSITE" id="PS50158"/>
    </source>
</evidence>
<keyword evidence="1" id="KW-0862">Zinc</keyword>
<dbReference type="EMBL" id="LLXI01007328">
    <property type="protein sequence ID" value="PKY62542.1"/>
    <property type="molecule type" value="Genomic_DNA"/>
</dbReference>
<dbReference type="AlphaFoldDB" id="A0A2I1HUI7"/>
<sequence>MATENQIRRILENALGYPANTLNGTVGAGVHLVDKIENAGNIPDRDYPEIGKERNREQTAETNVKYNKPLNENYENELVEKLKEMRISKLERQIQNMERELNNNRNRNQLNRRRNNRILINYDEITCFRCNRKGHFAARCSLGNNIRRNEGRVNLTNIEDYEEDYDYENGELNDYEDYEYKNVNNSRMGEYKITAYRNNQRIYEQTEYKN</sequence>
<dbReference type="SUPFAM" id="SSF57756">
    <property type="entry name" value="Retrovirus zinc finger-like domains"/>
    <property type="match status" value="1"/>
</dbReference>
<evidence type="ECO:0000313" key="4">
    <source>
        <dbReference type="EMBL" id="PKY62542.1"/>
    </source>
</evidence>